<accession>A0A7S3LBI2</accession>
<evidence type="ECO:0000313" key="1">
    <source>
        <dbReference type="EMBL" id="CAE0417823.1"/>
    </source>
</evidence>
<proteinExistence type="predicted"/>
<organism evidence="1">
    <name type="scientific">Amphora coffeiformis</name>
    <dbReference type="NCBI Taxonomy" id="265554"/>
    <lineage>
        <taxon>Eukaryota</taxon>
        <taxon>Sar</taxon>
        <taxon>Stramenopiles</taxon>
        <taxon>Ochrophyta</taxon>
        <taxon>Bacillariophyta</taxon>
        <taxon>Bacillariophyceae</taxon>
        <taxon>Bacillariophycidae</taxon>
        <taxon>Thalassiophysales</taxon>
        <taxon>Catenulaceae</taxon>
        <taxon>Amphora</taxon>
    </lineage>
</organism>
<reference evidence="1" key="1">
    <citation type="submission" date="2021-01" db="EMBL/GenBank/DDBJ databases">
        <authorList>
            <person name="Corre E."/>
            <person name="Pelletier E."/>
            <person name="Niang G."/>
            <person name="Scheremetjew M."/>
            <person name="Finn R."/>
            <person name="Kale V."/>
            <person name="Holt S."/>
            <person name="Cochrane G."/>
            <person name="Meng A."/>
            <person name="Brown T."/>
            <person name="Cohen L."/>
        </authorList>
    </citation>
    <scope>NUCLEOTIDE SEQUENCE</scope>
    <source>
        <strain evidence="1">CCMP127</strain>
    </source>
</reference>
<name>A0A7S3LBI2_9STRA</name>
<gene>
    <name evidence="1" type="ORF">ACOF00016_LOCUS14710</name>
</gene>
<dbReference type="AlphaFoldDB" id="A0A7S3LBI2"/>
<sequence length="216" mass="24281">MTRALMELLEHIMCVYADYCILAGNKPEVSANLSTFPLDFNNGPKKIKQQTLEKLCLSVDQQTALVNNVSVLELDRCLLANNGCSLLEGISGCSPLCLNQVIFRQTLPFPPETLLMWLARFAQSEAVPHLFLCDGIWKALLEEPDRNEDGEYDRLFYRPQLVNWLGACLKDSKEMGWIHFPVGPTAALVDDGTELDEEESLFVEYFTDSIKLAGCE</sequence>
<protein>
    <submittedName>
        <fullName evidence="1">Uncharacterized protein</fullName>
    </submittedName>
</protein>
<dbReference type="EMBL" id="HBIM01019366">
    <property type="protein sequence ID" value="CAE0417823.1"/>
    <property type="molecule type" value="Transcribed_RNA"/>
</dbReference>